<sequence>MYQCLADDVAILIEGETEVTQHSRVTERRGRIGHVRSQSSKKLPGRKNGKMLRDEDCSGYITLQNGMEPTGPPFELRGGWIRRAEANERGRCWTRGKNLPERLEMSLKNSECVLRYWGPACEVDVAAKLREPGGNCRSYFKLTSPQGPHSHHILRLIPRFLTPSRGKELMSSEQNLPSIFRERLQRAHSCSLKNLGQSLLSSA</sequence>
<accession>A0AAW0A994</accession>
<comment type="caution">
    <text evidence="1">The sequence shown here is derived from an EMBL/GenBank/DDBJ whole genome shotgun (WGS) entry which is preliminary data.</text>
</comment>
<evidence type="ECO:0000313" key="1">
    <source>
        <dbReference type="EMBL" id="KAK7002461.1"/>
    </source>
</evidence>
<dbReference type="Proteomes" id="UP001362999">
    <property type="component" value="Unassembled WGS sequence"/>
</dbReference>
<reference evidence="1 2" key="1">
    <citation type="journal article" date="2024" name="J Genomics">
        <title>Draft genome sequencing and assembly of Favolaschia claudopus CIRM-BRFM 2984 isolated from oak limbs.</title>
        <authorList>
            <person name="Navarro D."/>
            <person name="Drula E."/>
            <person name="Chaduli D."/>
            <person name="Cazenave R."/>
            <person name="Ahrendt S."/>
            <person name="Wang J."/>
            <person name="Lipzen A."/>
            <person name="Daum C."/>
            <person name="Barry K."/>
            <person name="Grigoriev I.V."/>
            <person name="Favel A."/>
            <person name="Rosso M.N."/>
            <person name="Martin F."/>
        </authorList>
    </citation>
    <scope>NUCLEOTIDE SEQUENCE [LARGE SCALE GENOMIC DNA]</scope>
    <source>
        <strain evidence="1 2">CIRM-BRFM 2984</strain>
    </source>
</reference>
<organism evidence="1 2">
    <name type="scientific">Favolaschia claudopus</name>
    <dbReference type="NCBI Taxonomy" id="2862362"/>
    <lineage>
        <taxon>Eukaryota</taxon>
        <taxon>Fungi</taxon>
        <taxon>Dikarya</taxon>
        <taxon>Basidiomycota</taxon>
        <taxon>Agaricomycotina</taxon>
        <taxon>Agaricomycetes</taxon>
        <taxon>Agaricomycetidae</taxon>
        <taxon>Agaricales</taxon>
        <taxon>Marasmiineae</taxon>
        <taxon>Mycenaceae</taxon>
        <taxon>Favolaschia</taxon>
    </lineage>
</organism>
<evidence type="ECO:0000313" key="2">
    <source>
        <dbReference type="Proteomes" id="UP001362999"/>
    </source>
</evidence>
<gene>
    <name evidence="1" type="ORF">R3P38DRAFT_2794961</name>
</gene>
<dbReference type="AlphaFoldDB" id="A0AAW0A994"/>
<proteinExistence type="predicted"/>
<name>A0AAW0A994_9AGAR</name>
<keyword evidence="2" id="KW-1185">Reference proteome</keyword>
<protein>
    <submittedName>
        <fullName evidence="1">Uncharacterized protein</fullName>
    </submittedName>
</protein>
<dbReference type="EMBL" id="JAWWNJ010000079">
    <property type="protein sequence ID" value="KAK7002461.1"/>
    <property type="molecule type" value="Genomic_DNA"/>
</dbReference>